<dbReference type="Proteomes" id="UP001597344">
    <property type="component" value="Unassembled WGS sequence"/>
</dbReference>
<dbReference type="PROSITE" id="PS01124">
    <property type="entry name" value="HTH_ARAC_FAMILY_2"/>
    <property type="match status" value="1"/>
</dbReference>
<evidence type="ECO:0000313" key="7">
    <source>
        <dbReference type="Proteomes" id="UP001597344"/>
    </source>
</evidence>
<keyword evidence="4" id="KW-1133">Transmembrane helix</keyword>
<dbReference type="RefSeq" id="WP_378320221.1">
    <property type="nucleotide sequence ID" value="NZ_JBHUHY010000009.1"/>
</dbReference>
<dbReference type="InterPro" id="IPR009057">
    <property type="entry name" value="Homeodomain-like_sf"/>
</dbReference>
<keyword evidence="4" id="KW-0812">Transmembrane</keyword>
<dbReference type="PANTHER" id="PTHR43280:SF2">
    <property type="entry name" value="HTH-TYPE TRANSCRIPTIONAL REGULATOR EXSA"/>
    <property type="match status" value="1"/>
</dbReference>
<feature type="transmembrane region" description="Helical" evidence="4">
    <location>
        <begin position="67"/>
        <end position="90"/>
    </location>
</feature>
<dbReference type="SMART" id="SM00342">
    <property type="entry name" value="HTH_ARAC"/>
    <property type="match status" value="1"/>
</dbReference>
<keyword evidence="7" id="KW-1185">Reference proteome</keyword>
<proteinExistence type="predicted"/>
<feature type="transmembrane region" description="Helical" evidence="4">
    <location>
        <begin position="216"/>
        <end position="234"/>
    </location>
</feature>
<dbReference type="PANTHER" id="PTHR43280">
    <property type="entry name" value="ARAC-FAMILY TRANSCRIPTIONAL REGULATOR"/>
    <property type="match status" value="1"/>
</dbReference>
<evidence type="ECO:0000256" key="2">
    <source>
        <dbReference type="ARBA" id="ARBA00023125"/>
    </source>
</evidence>
<accession>A0ABW5AW58</accession>
<organism evidence="6 7">
    <name type="scientific">Aquimarina celericrescens</name>
    <dbReference type="NCBI Taxonomy" id="1964542"/>
    <lineage>
        <taxon>Bacteria</taxon>
        <taxon>Pseudomonadati</taxon>
        <taxon>Bacteroidota</taxon>
        <taxon>Flavobacteriia</taxon>
        <taxon>Flavobacteriales</taxon>
        <taxon>Flavobacteriaceae</taxon>
        <taxon>Aquimarina</taxon>
    </lineage>
</organism>
<comment type="caution">
    <text evidence="6">The sequence shown here is derived from an EMBL/GenBank/DDBJ whole genome shotgun (WGS) entry which is preliminary data.</text>
</comment>
<keyword evidence="4" id="KW-0472">Membrane</keyword>
<keyword evidence="1" id="KW-0805">Transcription regulation</keyword>
<evidence type="ECO:0000256" key="1">
    <source>
        <dbReference type="ARBA" id="ARBA00023015"/>
    </source>
</evidence>
<sequence length="377" mass="44548">MGQNLTPSFDTWTSFFLLVSSLGFFLSIILGLHKNSRINNLPVILFVFGFSLILVQYVLYWTNYGSIYPYLYFFDSSWYLAFGPLLYIYIAKFYSKTFKVRWFHFLPSVISFILTGYYFIRSDGFQNFEHHENEVLFNLFGSLRSPWLAALSLIIYWITTKDFIAFHENISSTTQYQAIRKKWVNLLMNLFLMFTVSYISYYVLVKFSFFNSSWDYAISFSMAISIYAIGYMVYKEPSIFNGELLSNLFLKETNGRELTQATKDEFYTELLLYIKNNKPYLNNNLRLVHLADMTGLSTHILSKLINEKARKNFNQFINEYRLEEAKKMLIEDSETSIKTIYFDVGFNNKATFNSAFKNKFKCTPSEYKKRHFVVQDT</sequence>
<name>A0ABW5AW58_9FLAO</name>
<feature type="transmembrane region" description="Helical" evidence="4">
    <location>
        <begin position="12"/>
        <end position="31"/>
    </location>
</feature>
<feature type="transmembrane region" description="Helical" evidence="4">
    <location>
        <begin position="102"/>
        <end position="120"/>
    </location>
</feature>
<gene>
    <name evidence="6" type="ORF">ACFSJT_10535</name>
</gene>
<feature type="domain" description="HTH araC/xylS-type" evidence="5">
    <location>
        <begin position="268"/>
        <end position="370"/>
    </location>
</feature>
<evidence type="ECO:0000256" key="3">
    <source>
        <dbReference type="ARBA" id="ARBA00023163"/>
    </source>
</evidence>
<keyword evidence="3" id="KW-0804">Transcription</keyword>
<dbReference type="Gene3D" id="1.10.10.60">
    <property type="entry name" value="Homeodomain-like"/>
    <property type="match status" value="2"/>
</dbReference>
<protein>
    <submittedName>
        <fullName evidence="6">Helix-turn-helix domain-containing protein</fullName>
    </submittedName>
</protein>
<keyword evidence="2" id="KW-0238">DNA-binding</keyword>
<feature type="transmembrane region" description="Helical" evidence="4">
    <location>
        <begin position="43"/>
        <end position="61"/>
    </location>
</feature>
<dbReference type="InterPro" id="IPR018060">
    <property type="entry name" value="HTH_AraC"/>
</dbReference>
<dbReference type="EMBL" id="JBHUHY010000009">
    <property type="protein sequence ID" value="MFD2187224.1"/>
    <property type="molecule type" value="Genomic_DNA"/>
</dbReference>
<feature type="transmembrane region" description="Helical" evidence="4">
    <location>
        <begin position="186"/>
        <end position="204"/>
    </location>
</feature>
<dbReference type="SUPFAM" id="SSF46689">
    <property type="entry name" value="Homeodomain-like"/>
    <property type="match status" value="1"/>
</dbReference>
<reference evidence="7" key="1">
    <citation type="journal article" date="2019" name="Int. J. Syst. Evol. Microbiol.">
        <title>The Global Catalogue of Microorganisms (GCM) 10K type strain sequencing project: providing services to taxonomists for standard genome sequencing and annotation.</title>
        <authorList>
            <consortium name="The Broad Institute Genomics Platform"/>
            <consortium name="The Broad Institute Genome Sequencing Center for Infectious Disease"/>
            <person name="Wu L."/>
            <person name="Ma J."/>
        </authorList>
    </citation>
    <scope>NUCLEOTIDE SEQUENCE [LARGE SCALE GENOMIC DNA]</scope>
    <source>
        <strain evidence="7">DT92</strain>
    </source>
</reference>
<evidence type="ECO:0000256" key="4">
    <source>
        <dbReference type="SAM" id="Phobius"/>
    </source>
</evidence>
<dbReference type="Pfam" id="PF12833">
    <property type="entry name" value="HTH_18"/>
    <property type="match status" value="1"/>
</dbReference>
<evidence type="ECO:0000313" key="6">
    <source>
        <dbReference type="EMBL" id="MFD2187224.1"/>
    </source>
</evidence>
<evidence type="ECO:0000259" key="5">
    <source>
        <dbReference type="PROSITE" id="PS01124"/>
    </source>
</evidence>